<feature type="region of interest" description="Disordered" evidence="1">
    <location>
        <begin position="16"/>
        <end position="70"/>
    </location>
</feature>
<feature type="region of interest" description="Disordered" evidence="1">
    <location>
        <begin position="167"/>
        <end position="186"/>
    </location>
</feature>
<sequence length="732" mass="85024">MIVPGYLFMAPIRRSRRRAGTTAEPNGDLATSRPSRPGNNCREPRDVDHELDDSPIASNSQDNRFWTPEPEPYDEEAYTAWGRKHYGEDWYEQRELMFQERNLVKLDVKDDHIYLERQKALRQMEREREEGKLLLDRAKTWQELMAWARMHYGDVWFAQRQALEQDKQREKEAEGRSDEYKKSKKARRRRELVRNLQWDKDEEMLAQGKTWQEIMAWPPQPSSIIPPTEMAMSEATGADPVRSPSVSSDDSMISTYPPTPSDCRREAKHGPQPIYPQKGYDSDVAWKEAMGSANWEGFEWRAIAWRWSEAEYEEGKKGKVEVLRHKRSLREYVESKRRDLDERADIGHANRFLRGADKEIQRERRIRDIDLRQRGWTQEDIDALDREIDARRKEFRERKQKDMDTPWIPDKPKNQAQMNARFRAWDAAGLRREMQNEMARSYGFQERPPSVDGHDETGHMWVSQWKDWDEQPKQPVVPIPPPNPPRDHKEMNKRFLIWDERGVGRERQIELARLYGFNARPTSPDGHLESMVASPSQSSPRSKKDDPLRKSRGGRIVKTAPKRQPSGPGGQSRHSASTHVDAGQRRDPSKSAELVELDTTALEWRKRPRNTRGEEGSSKNEAAPSPPPVNPGRGRKVKSTVMNTAEQPGSLKLRRSARIAHQLEQAKRAKQSEVPVEQLYSTKPTPSRNAARDKRKKARGTVSSERGARSPKISSSKPQDIVKKKKARRRKT</sequence>
<evidence type="ECO:0000313" key="3">
    <source>
        <dbReference type="Proteomes" id="UP001174694"/>
    </source>
</evidence>
<feature type="compositionally biased region" description="Basic residues" evidence="1">
    <location>
        <begin position="723"/>
        <end position="732"/>
    </location>
</feature>
<evidence type="ECO:0000313" key="2">
    <source>
        <dbReference type="EMBL" id="KAJ9137662.1"/>
    </source>
</evidence>
<name>A0AA38RRL4_9PEZI</name>
<feature type="compositionally biased region" description="Polar residues" evidence="1">
    <location>
        <begin position="679"/>
        <end position="688"/>
    </location>
</feature>
<feature type="compositionally biased region" description="Basic and acidic residues" evidence="1">
    <location>
        <begin position="167"/>
        <end position="181"/>
    </location>
</feature>
<dbReference type="AlphaFoldDB" id="A0AA38RRL4"/>
<reference evidence="2" key="1">
    <citation type="submission" date="2022-07" db="EMBL/GenBank/DDBJ databases">
        <title>Fungi with potential for degradation of polypropylene.</title>
        <authorList>
            <person name="Gostincar C."/>
        </authorList>
    </citation>
    <scope>NUCLEOTIDE SEQUENCE</scope>
    <source>
        <strain evidence="2">EXF-13308</strain>
    </source>
</reference>
<dbReference type="Proteomes" id="UP001174694">
    <property type="component" value="Unassembled WGS sequence"/>
</dbReference>
<protein>
    <submittedName>
        <fullName evidence="2">Uncharacterized protein</fullName>
    </submittedName>
</protein>
<gene>
    <name evidence="2" type="ORF">NKR23_g8951</name>
</gene>
<feature type="compositionally biased region" description="Low complexity" evidence="1">
    <location>
        <begin position="239"/>
        <end position="251"/>
    </location>
</feature>
<accession>A0AA38RRL4</accession>
<feature type="region of interest" description="Disordered" evidence="1">
    <location>
        <begin position="235"/>
        <end position="276"/>
    </location>
</feature>
<keyword evidence="3" id="KW-1185">Reference proteome</keyword>
<feature type="region of interest" description="Disordered" evidence="1">
    <location>
        <begin position="519"/>
        <end position="732"/>
    </location>
</feature>
<proteinExistence type="predicted"/>
<comment type="caution">
    <text evidence="2">The sequence shown here is derived from an EMBL/GenBank/DDBJ whole genome shotgun (WGS) entry which is preliminary data.</text>
</comment>
<dbReference type="EMBL" id="JANBVO010000033">
    <property type="protein sequence ID" value="KAJ9137662.1"/>
    <property type="molecule type" value="Genomic_DNA"/>
</dbReference>
<organism evidence="2 3">
    <name type="scientific">Pleurostoma richardsiae</name>
    <dbReference type="NCBI Taxonomy" id="41990"/>
    <lineage>
        <taxon>Eukaryota</taxon>
        <taxon>Fungi</taxon>
        <taxon>Dikarya</taxon>
        <taxon>Ascomycota</taxon>
        <taxon>Pezizomycotina</taxon>
        <taxon>Sordariomycetes</taxon>
        <taxon>Sordariomycetidae</taxon>
        <taxon>Calosphaeriales</taxon>
        <taxon>Pleurostomataceae</taxon>
        <taxon>Pleurostoma</taxon>
    </lineage>
</organism>
<evidence type="ECO:0000256" key="1">
    <source>
        <dbReference type="SAM" id="MobiDB-lite"/>
    </source>
</evidence>